<comment type="caution">
    <text evidence="2">The sequence shown here is derived from an EMBL/GenBank/DDBJ whole genome shotgun (WGS) entry which is preliminary data.</text>
</comment>
<dbReference type="SUPFAM" id="SSF49464">
    <property type="entry name" value="Carboxypeptidase regulatory domain-like"/>
    <property type="match status" value="1"/>
</dbReference>
<accession>A0ABV7YR09</accession>
<name>A0ABV7YR09_9BACT</name>
<evidence type="ECO:0000313" key="3">
    <source>
        <dbReference type="Proteomes" id="UP001595616"/>
    </source>
</evidence>
<dbReference type="EMBL" id="JBHRYQ010000001">
    <property type="protein sequence ID" value="MFC3809089.1"/>
    <property type="molecule type" value="Genomic_DNA"/>
</dbReference>
<evidence type="ECO:0000256" key="1">
    <source>
        <dbReference type="SAM" id="SignalP"/>
    </source>
</evidence>
<reference evidence="3" key="1">
    <citation type="journal article" date="2019" name="Int. J. Syst. Evol. Microbiol.">
        <title>The Global Catalogue of Microorganisms (GCM) 10K type strain sequencing project: providing services to taxonomists for standard genome sequencing and annotation.</title>
        <authorList>
            <consortium name="The Broad Institute Genomics Platform"/>
            <consortium name="The Broad Institute Genome Sequencing Center for Infectious Disease"/>
            <person name="Wu L."/>
            <person name="Ma J."/>
        </authorList>
    </citation>
    <scope>NUCLEOTIDE SEQUENCE [LARGE SCALE GENOMIC DNA]</scope>
    <source>
        <strain evidence="3">CECT 7956</strain>
    </source>
</reference>
<keyword evidence="1" id="KW-0732">Signal</keyword>
<protein>
    <submittedName>
        <fullName evidence="2">Carboxypeptidase-like regulatory domain-containing protein</fullName>
    </submittedName>
</protein>
<feature type="signal peptide" evidence="1">
    <location>
        <begin position="1"/>
        <end position="19"/>
    </location>
</feature>
<organism evidence="2 3">
    <name type="scientific">Lacihabitans lacunae</name>
    <dbReference type="NCBI Taxonomy" id="1028214"/>
    <lineage>
        <taxon>Bacteria</taxon>
        <taxon>Pseudomonadati</taxon>
        <taxon>Bacteroidota</taxon>
        <taxon>Cytophagia</taxon>
        <taxon>Cytophagales</taxon>
        <taxon>Leadbetterellaceae</taxon>
        <taxon>Lacihabitans</taxon>
    </lineage>
</organism>
<dbReference type="RefSeq" id="WP_379833643.1">
    <property type="nucleotide sequence ID" value="NZ_JBHRYQ010000001.1"/>
</dbReference>
<dbReference type="InterPro" id="IPR008969">
    <property type="entry name" value="CarboxyPept-like_regulatory"/>
</dbReference>
<proteinExistence type="predicted"/>
<dbReference type="Proteomes" id="UP001595616">
    <property type="component" value="Unassembled WGS sequence"/>
</dbReference>
<keyword evidence="3" id="KW-1185">Reference proteome</keyword>
<evidence type="ECO:0000313" key="2">
    <source>
        <dbReference type="EMBL" id="MFC3809089.1"/>
    </source>
</evidence>
<sequence>MRSLCAVLCLLVLSVAASAQGGYAVSKGKIMDLETEEPLTSAFIGIPSTGFGTSPNIDGAFIFQFPNINIDSEVVVTCLGYETKRFLARNLNADNNLIQLKKVPLFNASYGLSDVRIMLLAAIDSIPKNYPDKPVYQNGFYQEQILLPQVGAIKVNEAVVRVERFPDEKEKFEKVKLLRGRRIEWTGQTSKTEGWGFQNGTQIVCKSLETIVPEFLQKKQMKSYDFRIDSLMTVYDGMPLFIIHFWPINKRVKGAKEGNIYLEPESKSIVRIEYALTKDGIKDLIDINAGPIKISGNEVHAYTQYQLFQNKWRLQESKIVFNVNFEDKLDKKFKITSEILMRYVAFENLPLIKSSIYEEEILKSTNNFSASKSLNPDFWSPYNYLISTKEAQKLAKNLSK</sequence>
<gene>
    <name evidence="2" type="ORF">ACFOOI_00365</name>
</gene>
<feature type="chain" id="PRO_5046477284" evidence="1">
    <location>
        <begin position="20"/>
        <end position="400"/>
    </location>
</feature>